<dbReference type="Proteomes" id="UP001165080">
    <property type="component" value="Unassembled WGS sequence"/>
</dbReference>
<dbReference type="InterPro" id="IPR020084">
    <property type="entry name" value="NUDIX_hydrolase_CS"/>
</dbReference>
<feature type="domain" description="Nudix hydrolase" evidence="2">
    <location>
        <begin position="265"/>
        <end position="390"/>
    </location>
</feature>
<evidence type="ECO:0000313" key="4">
    <source>
        <dbReference type="Proteomes" id="UP001165080"/>
    </source>
</evidence>
<dbReference type="GO" id="GO:0006754">
    <property type="term" value="P:ATP biosynthetic process"/>
    <property type="evidence" value="ECO:0007669"/>
    <property type="project" value="TreeGrafter"/>
</dbReference>
<evidence type="ECO:0000313" key="3">
    <source>
        <dbReference type="EMBL" id="GLC53631.1"/>
    </source>
</evidence>
<evidence type="ECO:0000259" key="2">
    <source>
        <dbReference type="PROSITE" id="PS51462"/>
    </source>
</evidence>
<dbReference type="EMBL" id="BRXU01000008">
    <property type="protein sequence ID" value="GLC53631.1"/>
    <property type="molecule type" value="Genomic_DNA"/>
</dbReference>
<dbReference type="PROSITE" id="PS00893">
    <property type="entry name" value="NUDIX_BOX"/>
    <property type="match status" value="1"/>
</dbReference>
<dbReference type="InterPro" id="IPR015797">
    <property type="entry name" value="NUDIX_hydrolase-like_dom_sf"/>
</dbReference>
<dbReference type="Pfam" id="PF00293">
    <property type="entry name" value="NUDIX"/>
    <property type="match status" value="1"/>
</dbReference>
<dbReference type="PROSITE" id="PS51462">
    <property type="entry name" value="NUDIX"/>
    <property type="match status" value="1"/>
</dbReference>
<organism evidence="3 4">
    <name type="scientific">Pleodorina starrii</name>
    <dbReference type="NCBI Taxonomy" id="330485"/>
    <lineage>
        <taxon>Eukaryota</taxon>
        <taxon>Viridiplantae</taxon>
        <taxon>Chlorophyta</taxon>
        <taxon>core chlorophytes</taxon>
        <taxon>Chlorophyceae</taxon>
        <taxon>CS clade</taxon>
        <taxon>Chlamydomonadales</taxon>
        <taxon>Volvocaceae</taxon>
        <taxon>Pleodorina</taxon>
    </lineage>
</organism>
<dbReference type="CDD" id="cd02883">
    <property type="entry name" value="NUDIX_Hydrolase"/>
    <property type="match status" value="1"/>
</dbReference>
<accession>A0A9W6BLK8</accession>
<dbReference type="PANTHER" id="PTHR21340:SF0">
    <property type="entry name" value="BIS(5'-NUCLEOSYL)-TETRAPHOSPHATASE [ASYMMETRICAL]"/>
    <property type="match status" value="1"/>
</dbReference>
<keyword evidence="4" id="KW-1185">Reference proteome</keyword>
<dbReference type="GO" id="GO:0006167">
    <property type="term" value="P:AMP biosynthetic process"/>
    <property type="evidence" value="ECO:0007669"/>
    <property type="project" value="TreeGrafter"/>
</dbReference>
<dbReference type="PANTHER" id="PTHR21340">
    <property type="entry name" value="DIADENOSINE 5,5-P1,P4-TETRAPHOSPHATE PYROPHOSPHOHYDROLASE MUTT"/>
    <property type="match status" value="1"/>
</dbReference>
<proteinExistence type="predicted"/>
<protein>
    <recommendedName>
        <fullName evidence="2">Nudix hydrolase domain-containing protein</fullName>
    </recommendedName>
</protein>
<sequence length="460" mass="50343">MAVFSWFIQVFLSHARRRCLRSTQRHFCMSSELADISDLIYRMHSLSCRLTSISRAKLTSSETLGRDITRICRSTRRRNSPAVMPEYVHGLSLWPPVTSITIATDGMFSRILQDDLVQLKVWVNESPRNLLTVIVAKSTWDYELIAALRALLSTCYIIVWHPDATEDPMARIKAFQSGAGMVTNDLEHLQEGLRRITGIRGTGDLACPWCGLDGLSSLELWQHQPLYHIHEPDMLGSQCPACRRWAAHLTRHINLTHGPDQLADHRTGVFALAVVRRPTDGKFLLVQERHGVGYWLPGGGVDPGESLTAGVIREAWEEAGADIKVTGILTIDSFHNGQWRRIIFLAEPVPVSDAAAEATAAATDGPLAASPAAAEAAAAASDAPGPALRRPSARYRCKTLPDVESAGACWASVGQLEGLPLRSASEPMTWIPWVAGGGRVLPLDPAACPQLGQVFPDFTL</sequence>
<dbReference type="GO" id="GO:0004081">
    <property type="term" value="F:bis(5'-nucleosyl)-tetraphosphatase (asymmetrical) activity"/>
    <property type="evidence" value="ECO:0007669"/>
    <property type="project" value="TreeGrafter"/>
</dbReference>
<reference evidence="3 4" key="1">
    <citation type="journal article" date="2023" name="Commun. Biol.">
        <title>Reorganization of the ancestral sex-determining regions during the evolution of trioecy in Pleodorina starrii.</title>
        <authorList>
            <person name="Takahashi K."/>
            <person name="Suzuki S."/>
            <person name="Kawai-Toyooka H."/>
            <person name="Yamamoto K."/>
            <person name="Hamaji T."/>
            <person name="Ootsuki R."/>
            <person name="Yamaguchi H."/>
            <person name="Kawachi M."/>
            <person name="Higashiyama T."/>
            <person name="Nozaki H."/>
        </authorList>
    </citation>
    <scope>NUCLEOTIDE SEQUENCE [LARGE SCALE GENOMIC DNA]</scope>
    <source>
        <strain evidence="3 4">NIES-4479</strain>
    </source>
</reference>
<dbReference type="AlphaFoldDB" id="A0A9W6BLK8"/>
<dbReference type="InterPro" id="IPR000086">
    <property type="entry name" value="NUDIX_hydrolase_dom"/>
</dbReference>
<keyword evidence="1" id="KW-0378">Hydrolase</keyword>
<name>A0A9W6BLK8_9CHLO</name>
<dbReference type="InterPro" id="IPR051325">
    <property type="entry name" value="Nudix_hydrolase_domain"/>
</dbReference>
<gene>
    <name evidence="3" type="primary">PLEST005588</name>
    <name evidence="3" type="ORF">PLESTB_000770700</name>
</gene>
<dbReference type="SUPFAM" id="SSF55811">
    <property type="entry name" value="Nudix"/>
    <property type="match status" value="1"/>
</dbReference>
<comment type="caution">
    <text evidence="3">The sequence shown here is derived from an EMBL/GenBank/DDBJ whole genome shotgun (WGS) entry which is preliminary data.</text>
</comment>
<dbReference type="Gene3D" id="3.90.79.10">
    <property type="entry name" value="Nucleoside Triphosphate Pyrophosphohydrolase"/>
    <property type="match status" value="1"/>
</dbReference>
<evidence type="ECO:0000256" key="1">
    <source>
        <dbReference type="ARBA" id="ARBA00022801"/>
    </source>
</evidence>